<reference evidence="3" key="1">
    <citation type="submission" date="2020-05" db="EMBL/GenBank/DDBJ databases">
        <authorList>
            <person name="Chiriac C."/>
            <person name="Salcher M."/>
            <person name="Ghai R."/>
            <person name="Kavagutti S V."/>
        </authorList>
    </citation>
    <scope>NUCLEOTIDE SEQUENCE</scope>
</reference>
<gene>
    <name evidence="2" type="ORF">UFOPK2242_00831</name>
    <name evidence="3" type="ORF">UFOPK2925_00359</name>
</gene>
<dbReference type="Pfam" id="PF00903">
    <property type="entry name" value="Glyoxalase"/>
    <property type="match status" value="1"/>
</dbReference>
<feature type="domain" description="VOC" evidence="1">
    <location>
        <begin position="2"/>
        <end position="136"/>
    </location>
</feature>
<dbReference type="PROSITE" id="PS51819">
    <property type="entry name" value="VOC"/>
    <property type="match status" value="1"/>
</dbReference>
<protein>
    <submittedName>
        <fullName evidence="3">Unannotated protein</fullName>
    </submittedName>
</protein>
<evidence type="ECO:0000259" key="1">
    <source>
        <dbReference type="PROSITE" id="PS51819"/>
    </source>
</evidence>
<organism evidence="3">
    <name type="scientific">freshwater metagenome</name>
    <dbReference type="NCBI Taxonomy" id="449393"/>
    <lineage>
        <taxon>unclassified sequences</taxon>
        <taxon>metagenomes</taxon>
        <taxon>ecological metagenomes</taxon>
    </lineage>
</organism>
<evidence type="ECO:0000313" key="3">
    <source>
        <dbReference type="EMBL" id="CAB4772578.1"/>
    </source>
</evidence>
<evidence type="ECO:0000313" key="2">
    <source>
        <dbReference type="EMBL" id="CAB4658715.1"/>
    </source>
</evidence>
<dbReference type="AlphaFoldDB" id="A0A6J6VP88"/>
<dbReference type="InterPro" id="IPR029068">
    <property type="entry name" value="Glyas_Bleomycin-R_OHBP_Dase"/>
</dbReference>
<accession>A0A6J6VP88</accession>
<sequence length="173" mass="19335">MPVHHLAIVTRDLPASHTFYTEVMGFTLAKVEVGPYEGGTGWARHVFYDIPGGGMFALWDLHDESVPDFDPSISRALGLPEWTNHVAFDAPTLEDLAMRRDNWLAKGQACLEVDHGWCTSIYLMDPNYILVEYCTSTGEFNDEDRAEALELLFAEAPEQVAPKSIKLHEPAKA</sequence>
<dbReference type="CDD" id="cd06587">
    <property type="entry name" value="VOC"/>
    <property type="match status" value="1"/>
</dbReference>
<dbReference type="InterPro" id="IPR004360">
    <property type="entry name" value="Glyas_Fos-R_dOase_dom"/>
</dbReference>
<dbReference type="SUPFAM" id="SSF54593">
    <property type="entry name" value="Glyoxalase/Bleomycin resistance protein/Dihydroxybiphenyl dioxygenase"/>
    <property type="match status" value="1"/>
</dbReference>
<dbReference type="EMBL" id="CAEZZU010000032">
    <property type="protein sequence ID" value="CAB4772578.1"/>
    <property type="molecule type" value="Genomic_DNA"/>
</dbReference>
<name>A0A6J6VP88_9ZZZZ</name>
<dbReference type="EMBL" id="CAEZWM010000093">
    <property type="protein sequence ID" value="CAB4658715.1"/>
    <property type="molecule type" value="Genomic_DNA"/>
</dbReference>
<dbReference type="Gene3D" id="3.10.180.10">
    <property type="entry name" value="2,3-Dihydroxybiphenyl 1,2-Dioxygenase, domain 1"/>
    <property type="match status" value="1"/>
</dbReference>
<dbReference type="InterPro" id="IPR037523">
    <property type="entry name" value="VOC_core"/>
</dbReference>
<proteinExistence type="predicted"/>